<gene>
    <name evidence="8" type="ORF">DFJ65_3428</name>
</gene>
<sequence>MWHQRPGVRPYVAAFVIDTAASAMFFVALAWVIVHSTDSAWVTAALLGLESVPRALLLIAGGLVGDRLGLLRTARWTLAVRILLAAGFGGVLLLDANVRLIPLIAVTLIFGLVDALHMPSIDGLRGLVVTDEEDQEQLTATIGWTTQVIEVAAAPVAGALVVLTGGVVGWTMLALLLLARALLGLVVRSGSVESIRGETVDVLTHHPRAFTQQLAQGLQVVRGDRTVGALLLIFMLGNMASTAPLIAGIPLKAKEFGWSGAVFGVATLGFSLGAAAGAFAYSHAARRVRDRLRSGVLAMLGASIAFAALAVSTAPWQVTSAAIGGGIALSFAAQTFIAHITTATPTAHLGFVTSLRQAAIFGGIPIGFAIYGTLAAALDVPRAGLVMTCGLALVSVVALVTIPARAPDARPSQR</sequence>
<feature type="transmembrane region" description="Helical" evidence="6">
    <location>
        <begin position="12"/>
        <end position="34"/>
    </location>
</feature>
<protein>
    <submittedName>
        <fullName evidence="8">MFS transporter</fullName>
    </submittedName>
</protein>
<accession>A0A3D9U570</accession>
<evidence type="ECO:0000256" key="3">
    <source>
        <dbReference type="ARBA" id="ARBA00022692"/>
    </source>
</evidence>
<feature type="transmembrane region" description="Helical" evidence="6">
    <location>
        <begin position="384"/>
        <end position="404"/>
    </location>
</feature>
<evidence type="ECO:0000259" key="7">
    <source>
        <dbReference type="PROSITE" id="PS50850"/>
    </source>
</evidence>
<dbReference type="Gene3D" id="1.20.1250.20">
    <property type="entry name" value="MFS general substrate transporter like domains"/>
    <property type="match status" value="1"/>
</dbReference>
<dbReference type="PANTHER" id="PTHR23513:SF11">
    <property type="entry name" value="STAPHYLOFERRIN A TRANSPORTER"/>
    <property type="match status" value="1"/>
</dbReference>
<dbReference type="InterPro" id="IPR011701">
    <property type="entry name" value="MFS"/>
</dbReference>
<dbReference type="GO" id="GO:0022857">
    <property type="term" value="F:transmembrane transporter activity"/>
    <property type="evidence" value="ECO:0007669"/>
    <property type="project" value="InterPro"/>
</dbReference>
<evidence type="ECO:0000313" key="8">
    <source>
        <dbReference type="EMBL" id="REF24642.1"/>
    </source>
</evidence>
<proteinExistence type="predicted"/>
<feature type="transmembrane region" description="Helical" evidence="6">
    <location>
        <begin position="294"/>
        <end position="312"/>
    </location>
</feature>
<feature type="transmembrane region" description="Helical" evidence="6">
    <location>
        <begin position="358"/>
        <end position="378"/>
    </location>
</feature>
<keyword evidence="3 6" id="KW-0812">Transmembrane</keyword>
<dbReference type="PANTHER" id="PTHR23513">
    <property type="entry name" value="INTEGRAL MEMBRANE EFFLUX PROTEIN-RELATED"/>
    <property type="match status" value="1"/>
</dbReference>
<feature type="transmembrane region" description="Helical" evidence="6">
    <location>
        <begin position="261"/>
        <end position="282"/>
    </location>
</feature>
<feature type="transmembrane region" description="Helical" evidence="6">
    <location>
        <begin position="227"/>
        <end position="249"/>
    </location>
</feature>
<evidence type="ECO:0000256" key="4">
    <source>
        <dbReference type="ARBA" id="ARBA00022989"/>
    </source>
</evidence>
<keyword evidence="4 6" id="KW-1133">Transmembrane helix</keyword>
<comment type="caution">
    <text evidence="8">The sequence shown here is derived from an EMBL/GenBank/DDBJ whole genome shotgun (WGS) entry which is preliminary data.</text>
</comment>
<evidence type="ECO:0000313" key="9">
    <source>
        <dbReference type="Proteomes" id="UP000256253"/>
    </source>
</evidence>
<feature type="transmembrane region" description="Helical" evidence="6">
    <location>
        <begin position="76"/>
        <end position="94"/>
    </location>
</feature>
<dbReference type="PROSITE" id="PS50850">
    <property type="entry name" value="MFS"/>
    <property type="match status" value="1"/>
</dbReference>
<keyword evidence="2" id="KW-1003">Cell membrane</keyword>
<organism evidence="8 9">
    <name type="scientific">Calidifontibacter indicus</name>
    <dbReference type="NCBI Taxonomy" id="419650"/>
    <lineage>
        <taxon>Bacteria</taxon>
        <taxon>Bacillati</taxon>
        <taxon>Actinomycetota</taxon>
        <taxon>Actinomycetes</taxon>
        <taxon>Micrococcales</taxon>
        <taxon>Dermacoccaceae</taxon>
        <taxon>Calidifontibacter</taxon>
    </lineage>
</organism>
<dbReference type="AlphaFoldDB" id="A0A3D9U570"/>
<evidence type="ECO:0000256" key="1">
    <source>
        <dbReference type="ARBA" id="ARBA00004651"/>
    </source>
</evidence>
<feature type="domain" description="Major facilitator superfamily (MFS) profile" evidence="7">
    <location>
        <begin position="226"/>
        <end position="414"/>
    </location>
</feature>
<reference evidence="8 9" key="1">
    <citation type="submission" date="2018-08" db="EMBL/GenBank/DDBJ databases">
        <title>Sequencing the genomes of 1000 actinobacteria strains.</title>
        <authorList>
            <person name="Klenk H.-P."/>
        </authorList>
    </citation>
    <scope>NUCLEOTIDE SEQUENCE [LARGE SCALE GENOMIC DNA]</scope>
    <source>
        <strain evidence="8 9">DSM 22967</strain>
    </source>
</reference>
<dbReference type="InterPro" id="IPR036259">
    <property type="entry name" value="MFS_trans_sf"/>
</dbReference>
<dbReference type="Pfam" id="PF07690">
    <property type="entry name" value="MFS_1"/>
    <property type="match status" value="1"/>
</dbReference>
<evidence type="ECO:0000256" key="2">
    <source>
        <dbReference type="ARBA" id="ARBA00022475"/>
    </source>
</evidence>
<comment type="subcellular location">
    <subcellularLocation>
        <location evidence="1">Cell membrane</location>
        <topology evidence="1">Multi-pass membrane protein</topology>
    </subcellularLocation>
</comment>
<keyword evidence="5 6" id="KW-0472">Membrane</keyword>
<dbReference type="SUPFAM" id="SSF103473">
    <property type="entry name" value="MFS general substrate transporter"/>
    <property type="match status" value="1"/>
</dbReference>
<dbReference type="GO" id="GO:0005886">
    <property type="term" value="C:plasma membrane"/>
    <property type="evidence" value="ECO:0007669"/>
    <property type="project" value="UniProtKB-SubCell"/>
</dbReference>
<evidence type="ECO:0000256" key="6">
    <source>
        <dbReference type="SAM" id="Phobius"/>
    </source>
</evidence>
<name>A0A3D9U570_9MICO</name>
<evidence type="ECO:0000256" key="5">
    <source>
        <dbReference type="ARBA" id="ARBA00023136"/>
    </source>
</evidence>
<dbReference type="EMBL" id="QTUA01000002">
    <property type="protein sequence ID" value="REF24642.1"/>
    <property type="molecule type" value="Genomic_DNA"/>
</dbReference>
<dbReference type="InterPro" id="IPR020846">
    <property type="entry name" value="MFS_dom"/>
</dbReference>
<feature type="transmembrane region" description="Helical" evidence="6">
    <location>
        <begin position="167"/>
        <end position="187"/>
    </location>
</feature>
<keyword evidence="9" id="KW-1185">Reference proteome</keyword>
<feature type="transmembrane region" description="Helical" evidence="6">
    <location>
        <begin position="100"/>
        <end position="117"/>
    </location>
</feature>
<dbReference type="Proteomes" id="UP000256253">
    <property type="component" value="Unassembled WGS sequence"/>
</dbReference>